<comment type="caution">
    <text evidence="1">The sequence shown here is derived from an EMBL/GenBank/DDBJ whole genome shotgun (WGS) entry which is preliminary data.</text>
</comment>
<organism evidence="1 2">
    <name type="scientific">Diphasiastrum complanatum</name>
    <name type="common">Issler's clubmoss</name>
    <name type="synonym">Lycopodium complanatum</name>
    <dbReference type="NCBI Taxonomy" id="34168"/>
    <lineage>
        <taxon>Eukaryota</taxon>
        <taxon>Viridiplantae</taxon>
        <taxon>Streptophyta</taxon>
        <taxon>Embryophyta</taxon>
        <taxon>Tracheophyta</taxon>
        <taxon>Lycopodiopsida</taxon>
        <taxon>Lycopodiales</taxon>
        <taxon>Lycopodiaceae</taxon>
        <taxon>Lycopodioideae</taxon>
        <taxon>Diphasiastrum</taxon>
    </lineage>
</organism>
<protein>
    <submittedName>
        <fullName evidence="1">Uncharacterized protein</fullName>
    </submittedName>
</protein>
<accession>A0ACC2A8Z5</accession>
<dbReference type="Proteomes" id="UP001162992">
    <property type="component" value="Chromosome 23"/>
</dbReference>
<proteinExistence type="predicted"/>
<dbReference type="EMBL" id="CM055114">
    <property type="protein sequence ID" value="KAJ7513906.1"/>
    <property type="molecule type" value="Genomic_DNA"/>
</dbReference>
<reference evidence="2" key="1">
    <citation type="journal article" date="2024" name="Proc. Natl. Acad. Sci. U.S.A.">
        <title>Extraordinary preservation of gene collinearity over three hundred million years revealed in homosporous lycophytes.</title>
        <authorList>
            <person name="Li C."/>
            <person name="Wickell D."/>
            <person name="Kuo L.Y."/>
            <person name="Chen X."/>
            <person name="Nie B."/>
            <person name="Liao X."/>
            <person name="Peng D."/>
            <person name="Ji J."/>
            <person name="Jenkins J."/>
            <person name="Williams M."/>
            <person name="Shu S."/>
            <person name="Plott C."/>
            <person name="Barry K."/>
            <person name="Rajasekar S."/>
            <person name="Grimwood J."/>
            <person name="Han X."/>
            <person name="Sun S."/>
            <person name="Hou Z."/>
            <person name="He W."/>
            <person name="Dai G."/>
            <person name="Sun C."/>
            <person name="Schmutz J."/>
            <person name="Leebens-Mack J.H."/>
            <person name="Li F.W."/>
            <person name="Wang L."/>
        </authorList>
    </citation>
    <scope>NUCLEOTIDE SEQUENCE [LARGE SCALE GENOMIC DNA]</scope>
    <source>
        <strain evidence="2">cv. PW_Plant_1</strain>
    </source>
</reference>
<evidence type="ECO:0000313" key="2">
    <source>
        <dbReference type="Proteomes" id="UP001162992"/>
    </source>
</evidence>
<evidence type="ECO:0000313" key="1">
    <source>
        <dbReference type="EMBL" id="KAJ7513906.1"/>
    </source>
</evidence>
<sequence>MEVEEREPLIAPAQWAAPAIFGTILVLHLLTRALELLIPAFGYSSQKERMQPEEINLVKEINRLQKEADALSTPSTFAKAAKLRRVVAAKEKELHDCREKLSAKVHSSWLSKTIILRLLKASLYVFLLWWFWKIPVSLIPASLLQPFEWVFSISKVGQTSEAFIEIWIIPWLVLSTNVSVFLSKCLLKEKSISRKSRSFLRLF</sequence>
<gene>
    <name evidence="1" type="ORF">O6H91_23G019300</name>
</gene>
<name>A0ACC2A8Z5_DIPCM</name>
<keyword evidence="2" id="KW-1185">Reference proteome</keyword>